<organism evidence="2 3">
    <name type="scientific">Rhizomicrobium palustre</name>
    <dbReference type="NCBI Taxonomy" id="189966"/>
    <lineage>
        <taxon>Bacteria</taxon>
        <taxon>Pseudomonadati</taxon>
        <taxon>Pseudomonadota</taxon>
        <taxon>Alphaproteobacteria</taxon>
        <taxon>Micropepsales</taxon>
        <taxon>Micropepsaceae</taxon>
        <taxon>Rhizomicrobium</taxon>
    </lineage>
</organism>
<evidence type="ECO:0000256" key="1">
    <source>
        <dbReference type="SAM" id="SignalP"/>
    </source>
</evidence>
<dbReference type="Proteomes" id="UP000570514">
    <property type="component" value="Unassembled WGS sequence"/>
</dbReference>
<feature type="signal peptide" evidence="1">
    <location>
        <begin position="1"/>
        <end position="20"/>
    </location>
</feature>
<evidence type="ECO:0000313" key="3">
    <source>
        <dbReference type="Proteomes" id="UP000570514"/>
    </source>
</evidence>
<proteinExistence type="predicted"/>
<keyword evidence="1" id="KW-0732">Signal</keyword>
<gene>
    <name evidence="2" type="ORF">FHS83_003666</name>
</gene>
<protein>
    <submittedName>
        <fullName evidence="2">Uncharacterized protein</fullName>
    </submittedName>
</protein>
<accession>A0A846N315</accession>
<keyword evidence="3" id="KW-1185">Reference proteome</keyword>
<dbReference type="AlphaFoldDB" id="A0A846N315"/>
<reference evidence="2 3" key="1">
    <citation type="submission" date="2020-03" db="EMBL/GenBank/DDBJ databases">
        <title>Genomic Encyclopedia of Type Strains, Phase IV (KMG-IV): sequencing the most valuable type-strain genomes for metagenomic binning, comparative biology and taxonomic classification.</title>
        <authorList>
            <person name="Goeker M."/>
        </authorList>
    </citation>
    <scope>NUCLEOTIDE SEQUENCE [LARGE SCALE GENOMIC DNA]</scope>
    <source>
        <strain evidence="2 3">DSM 19867</strain>
    </source>
</reference>
<dbReference type="EMBL" id="JAASRM010000001">
    <property type="protein sequence ID" value="NIK90348.1"/>
    <property type="molecule type" value="Genomic_DNA"/>
</dbReference>
<feature type="chain" id="PRO_5032859918" evidence="1">
    <location>
        <begin position="21"/>
        <end position="281"/>
    </location>
</feature>
<name>A0A846N315_9PROT</name>
<sequence length="281" mass="30929">MRKTFAVLCFSIIFFVSSGAATPLDEYIAARDRYIVAFAPPKYVDNKRHEKALTDVKARLKTLIGPLSAPGYSKEPELNRDTLVGSDVGFDQLDGLRYAGNGGQVVVSTMPLLRAWLAKRKDRPADLDKLISTEDFFTFTVSNDASATFYGSVPVAAKGRKVAVRLGDYAQETLLDQGPTKLLAAVIDGERVYIAEEGVSSHLAPIPVCQAPMKKTLAEANAAYTSFTAFNQKIRAAFDKYLRLSAAADKGYRVCFAREIRKQKAWPAIKKQAQHLVDSLR</sequence>
<dbReference type="RefSeq" id="WP_167084825.1">
    <property type="nucleotide sequence ID" value="NZ_BAAADC010000001.1"/>
</dbReference>
<comment type="caution">
    <text evidence="2">The sequence shown here is derived from an EMBL/GenBank/DDBJ whole genome shotgun (WGS) entry which is preliminary data.</text>
</comment>
<evidence type="ECO:0000313" key="2">
    <source>
        <dbReference type="EMBL" id="NIK90348.1"/>
    </source>
</evidence>